<dbReference type="InterPro" id="IPR032272">
    <property type="entry name" value="DUF4834"/>
</dbReference>
<accession>A0A1I4Y8L6</accession>
<gene>
    <name evidence="3" type="ORF">SAMN05421741_10465</name>
</gene>
<dbReference type="STRING" id="913024.SAMN05421741_10465"/>
<proteinExistence type="predicted"/>
<dbReference type="RefSeq" id="WP_091519675.1">
    <property type="nucleotide sequence ID" value="NZ_FOVI01000004.1"/>
</dbReference>
<evidence type="ECO:0000313" key="3">
    <source>
        <dbReference type="EMBL" id="SFN34396.1"/>
    </source>
</evidence>
<dbReference type="AlphaFoldDB" id="A0A1I4Y8L6"/>
<keyword evidence="4" id="KW-1185">Reference proteome</keyword>
<dbReference type="OrthoDB" id="1123055at2"/>
<feature type="transmembrane region" description="Helical" evidence="2">
    <location>
        <begin position="6"/>
        <end position="23"/>
    </location>
</feature>
<evidence type="ECO:0008006" key="5">
    <source>
        <dbReference type="Google" id="ProtNLM"/>
    </source>
</evidence>
<evidence type="ECO:0000256" key="1">
    <source>
        <dbReference type="SAM" id="MobiDB-lite"/>
    </source>
</evidence>
<name>A0A1I4Y8L6_9FLAO</name>
<dbReference type="Proteomes" id="UP000199036">
    <property type="component" value="Unassembled WGS sequence"/>
</dbReference>
<feature type="region of interest" description="Disordered" evidence="1">
    <location>
        <begin position="50"/>
        <end position="70"/>
    </location>
</feature>
<reference evidence="4" key="1">
    <citation type="submission" date="2016-10" db="EMBL/GenBank/DDBJ databases">
        <authorList>
            <person name="Varghese N."/>
            <person name="Submissions S."/>
        </authorList>
    </citation>
    <scope>NUCLEOTIDE SEQUENCE [LARGE SCALE GENOMIC DNA]</scope>
    <source>
        <strain evidence="4">DS-12</strain>
    </source>
</reference>
<dbReference type="Pfam" id="PF16118">
    <property type="entry name" value="DUF4834"/>
    <property type="match status" value="1"/>
</dbReference>
<feature type="compositionally biased region" description="Low complexity" evidence="1">
    <location>
        <begin position="50"/>
        <end position="63"/>
    </location>
</feature>
<dbReference type="EMBL" id="FOVI01000004">
    <property type="protein sequence ID" value="SFN34396.1"/>
    <property type="molecule type" value="Genomic_DNA"/>
</dbReference>
<keyword evidence="2" id="KW-0812">Transmembrane</keyword>
<evidence type="ECO:0000313" key="4">
    <source>
        <dbReference type="Proteomes" id="UP000199036"/>
    </source>
</evidence>
<sequence length="92" mass="10959">MDHASFLSFIKTVLIIILVYYLFKFAFKLFAPYLLNKAVSKVSENFQKQQQAYQNQNSQQTQQPDFETELKQNKIPKERKKVGEYIDFEEVD</sequence>
<keyword evidence="2" id="KW-1133">Transmembrane helix</keyword>
<keyword evidence="2" id="KW-0472">Membrane</keyword>
<protein>
    <recommendedName>
        <fullName evidence="5">DUF4834 domain-containing protein</fullName>
    </recommendedName>
</protein>
<organism evidence="3 4">
    <name type="scientific">Paenimyroides ummariense</name>
    <dbReference type="NCBI Taxonomy" id="913024"/>
    <lineage>
        <taxon>Bacteria</taxon>
        <taxon>Pseudomonadati</taxon>
        <taxon>Bacteroidota</taxon>
        <taxon>Flavobacteriia</taxon>
        <taxon>Flavobacteriales</taxon>
        <taxon>Flavobacteriaceae</taxon>
        <taxon>Paenimyroides</taxon>
    </lineage>
</organism>
<evidence type="ECO:0000256" key="2">
    <source>
        <dbReference type="SAM" id="Phobius"/>
    </source>
</evidence>